<evidence type="ECO:0000313" key="1">
    <source>
        <dbReference type="EMBL" id="KAJ8870310.1"/>
    </source>
</evidence>
<accession>A0ABQ9GD25</accession>
<dbReference type="Proteomes" id="UP001159363">
    <property type="component" value="Chromosome 12"/>
</dbReference>
<proteinExistence type="predicted"/>
<organism evidence="1 2">
    <name type="scientific">Dryococelus australis</name>
    <dbReference type="NCBI Taxonomy" id="614101"/>
    <lineage>
        <taxon>Eukaryota</taxon>
        <taxon>Metazoa</taxon>
        <taxon>Ecdysozoa</taxon>
        <taxon>Arthropoda</taxon>
        <taxon>Hexapoda</taxon>
        <taxon>Insecta</taxon>
        <taxon>Pterygota</taxon>
        <taxon>Neoptera</taxon>
        <taxon>Polyneoptera</taxon>
        <taxon>Phasmatodea</taxon>
        <taxon>Verophasmatodea</taxon>
        <taxon>Anareolatae</taxon>
        <taxon>Phasmatidae</taxon>
        <taxon>Eurycanthinae</taxon>
        <taxon>Dryococelus</taxon>
    </lineage>
</organism>
<dbReference type="EMBL" id="JARBHB010000013">
    <property type="protein sequence ID" value="KAJ8870310.1"/>
    <property type="molecule type" value="Genomic_DNA"/>
</dbReference>
<gene>
    <name evidence="1" type="ORF">PR048_029331</name>
</gene>
<name>A0ABQ9GD25_9NEOP</name>
<protein>
    <submittedName>
        <fullName evidence="1">Uncharacterized protein</fullName>
    </submittedName>
</protein>
<comment type="caution">
    <text evidence="1">The sequence shown here is derived from an EMBL/GenBank/DDBJ whole genome shotgun (WGS) entry which is preliminary data.</text>
</comment>
<sequence length="273" mass="30837">MAGLNIAKLPESVDLQSPNARKEWEIFEGDFESYLVATSQDECPDKVKIALLENMLGALCLKPLTLPQRPEALLQMENATVAKVAVYYRAAEQCQEQAKHIQAKNYVLVRRNANVDFVDAKSRQFSKPRVTNNTAHNSNSEYVCSQCQTQHKPRPCPAYGKKCAKCGILNHFAVCCKVRRVREVKVDHSSNESLYCDTVTIHSVGPASSKKVRQNEWRERRVLIEGRSVDIKLDPGSEVNTLPFKLFQTVDQQFKVHPTNLRIEVWGGTILPV</sequence>
<keyword evidence="2" id="KW-1185">Reference proteome</keyword>
<reference evidence="1 2" key="1">
    <citation type="submission" date="2023-02" db="EMBL/GenBank/DDBJ databases">
        <title>LHISI_Scaffold_Assembly.</title>
        <authorList>
            <person name="Stuart O.P."/>
            <person name="Cleave R."/>
            <person name="Magrath M.J.L."/>
            <person name="Mikheyev A.S."/>
        </authorList>
    </citation>
    <scope>NUCLEOTIDE SEQUENCE [LARGE SCALE GENOMIC DNA]</scope>
    <source>
        <strain evidence="1">Daus_M_001</strain>
        <tissue evidence="1">Leg muscle</tissue>
    </source>
</reference>
<evidence type="ECO:0000313" key="2">
    <source>
        <dbReference type="Proteomes" id="UP001159363"/>
    </source>
</evidence>